<dbReference type="KEGG" id="cthr:CTHT_0066020"/>
<dbReference type="RefSeq" id="XP_006696901.1">
    <property type="nucleotide sequence ID" value="XM_006696838.1"/>
</dbReference>
<reference evidence="2 3" key="1">
    <citation type="journal article" date="2011" name="Cell">
        <title>Insight into structure and assembly of the nuclear pore complex by utilizing the genome of a eukaryotic thermophile.</title>
        <authorList>
            <person name="Amlacher S."/>
            <person name="Sarges P."/>
            <person name="Flemming D."/>
            <person name="van Noort V."/>
            <person name="Kunze R."/>
            <person name="Devos D.P."/>
            <person name="Arumugam M."/>
            <person name="Bork P."/>
            <person name="Hurt E."/>
        </authorList>
    </citation>
    <scope>NUCLEOTIDE SEQUENCE [LARGE SCALE GENOMIC DNA]</scope>
    <source>
        <strain evidence="3">DSM 1495 / CBS 144.50 / IMI 039719</strain>
    </source>
</reference>
<dbReference type="Gene3D" id="3.60.21.10">
    <property type="match status" value="1"/>
</dbReference>
<dbReference type="GO" id="GO:0016787">
    <property type="term" value="F:hydrolase activity"/>
    <property type="evidence" value="ECO:0007669"/>
    <property type="project" value="InterPro"/>
</dbReference>
<dbReference type="AlphaFoldDB" id="G0SGE4"/>
<accession>G0SGE4</accession>
<sequence length="274" mass="31681">MFFQIHSDIHLEATRSYHTLTIPPKAPYLILLGDIGNIPKHKGDYLAFLTNHLRQFRAVLLVPGNHEPYHYSWPETLETLRAFEDDVAKDDSLGTFVLLDRTVFRVPDSKVVILGCSLFSHVPERNRKAVGSKLNDFKYIRNWDLDQHNAAHQRDVEWLNAQVQELEQEDVDIMIATHWNPSVDERTIDARHKGSDISTAFATDLRDEICFRSPKVKVWAFGHTHYNCDVMVKRDKFAFLKVFGEKVPPLRLVTNQKGYFGHAEGYDPEKVIEL</sequence>
<dbReference type="InterPro" id="IPR004843">
    <property type="entry name" value="Calcineurin-like_PHP"/>
</dbReference>
<dbReference type="PANTHER" id="PTHR37844">
    <property type="entry name" value="SER/THR PROTEIN PHOSPHATASE SUPERFAMILY (AFU_ORTHOLOGUE AFUA_1G14840)"/>
    <property type="match status" value="1"/>
</dbReference>
<dbReference type="SUPFAM" id="SSF56300">
    <property type="entry name" value="Metallo-dependent phosphatases"/>
    <property type="match status" value="1"/>
</dbReference>
<dbReference type="Proteomes" id="UP000008066">
    <property type="component" value="Unassembled WGS sequence"/>
</dbReference>
<dbReference type="HOGENOM" id="CLU_060372_0_1_1"/>
<feature type="domain" description="Calcineurin-like phosphoesterase" evidence="1">
    <location>
        <begin position="7"/>
        <end position="226"/>
    </location>
</feature>
<dbReference type="PANTHER" id="PTHR37844:SF2">
    <property type="entry name" value="SER_THR PROTEIN PHOSPHATASE SUPERFAMILY (AFU_ORTHOLOGUE AFUA_1G14840)"/>
    <property type="match status" value="1"/>
</dbReference>
<dbReference type="InterPro" id="IPR029052">
    <property type="entry name" value="Metallo-depent_PP-like"/>
</dbReference>
<evidence type="ECO:0000313" key="2">
    <source>
        <dbReference type="EMBL" id="EGS17283.1"/>
    </source>
</evidence>
<protein>
    <recommendedName>
        <fullName evidence="1">Calcineurin-like phosphoesterase domain-containing protein</fullName>
    </recommendedName>
</protein>
<dbReference type="EMBL" id="GL988047">
    <property type="protein sequence ID" value="EGS17283.1"/>
    <property type="molecule type" value="Genomic_DNA"/>
</dbReference>
<dbReference type="OMA" id="FTHHSPV"/>
<keyword evidence="3" id="KW-1185">Reference proteome</keyword>
<organism evidence="3">
    <name type="scientific">Chaetomium thermophilum (strain DSM 1495 / CBS 144.50 / IMI 039719)</name>
    <name type="common">Thermochaetoides thermophila</name>
    <dbReference type="NCBI Taxonomy" id="759272"/>
    <lineage>
        <taxon>Eukaryota</taxon>
        <taxon>Fungi</taxon>
        <taxon>Dikarya</taxon>
        <taxon>Ascomycota</taxon>
        <taxon>Pezizomycotina</taxon>
        <taxon>Sordariomycetes</taxon>
        <taxon>Sordariomycetidae</taxon>
        <taxon>Sordariales</taxon>
        <taxon>Chaetomiaceae</taxon>
        <taxon>Thermochaetoides</taxon>
    </lineage>
</organism>
<name>G0SGE4_CHATD</name>
<dbReference type="GeneID" id="18260640"/>
<dbReference type="Pfam" id="PF00149">
    <property type="entry name" value="Metallophos"/>
    <property type="match status" value="1"/>
</dbReference>
<dbReference type="eggNOG" id="ENOG502RZN8">
    <property type="taxonomic scope" value="Eukaryota"/>
</dbReference>
<gene>
    <name evidence="2" type="ORF">CTHT_0066020</name>
</gene>
<evidence type="ECO:0000313" key="3">
    <source>
        <dbReference type="Proteomes" id="UP000008066"/>
    </source>
</evidence>
<evidence type="ECO:0000259" key="1">
    <source>
        <dbReference type="Pfam" id="PF00149"/>
    </source>
</evidence>
<dbReference type="OrthoDB" id="550558at2759"/>
<proteinExistence type="predicted"/>